<dbReference type="OrthoDB" id="2004067at2"/>
<dbReference type="EMBL" id="CP017831">
    <property type="protein sequence ID" value="AOZ97288.1"/>
    <property type="molecule type" value="Genomic_DNA"/>
</dbReference>
<evidence type="ECO:0000313" key="2">
    <source>
        <dbReference type="Proteomes" id="UP000179284"/>
    </source>
</evidence>
<dbReference type="KEGG" id="bhu:bhn_I2255"/>
<sequence>MRKLTLIILLLAVLTVTACSFEMYAPKHDIHTSYKEWAKQIGLYSTENVLVSCYDDEKKIKVGLDRDGGMLAYEEMCAVIEAHNKFVEDNPGYFSEDMQISFFNESRGCTPWISFFFNDTDNASFDYIKELQRQSTAKIQYMCIDLNRATIEMKVSDSIEMDIPVIILMYDNQETPGEAGYAFLTEFKKAEQIIVDYIVPNYDKNEVAGIIHKYLPNVEIYFVGPEGLEKYEK</sequence>
<accession>A0A1D9P3W3</accession>
<dbReference type="RefSeq" id="WP_071176904.1">
    <property type="nucleotide sequence ID" value="NZ_CP017831.1"/>
</dbReference>
<organism evidence="1 2">
    <name type="scientific">Butyrivibrio hungatei</name>
    <dbReference type="NCBI Taxonomy" id="185008"/>
    <lineage>
        <taxon>Bacteria</taxon>
        <taxon>Bacillati</taxon>
        <taxon>Bacillota</taxon>
        <taxon>Clostridia</taxon>
        <taxon>Lachnospirales</taxon>
        <taxon>Lachnospiraceae</taxon>
        <taxon>Butyrivibrio</taxon>
    </lineage>
</organism>
<gene>
    <name evidence="1" type="ORF">bhn_I2255</name>
</gene>
<proteinExistence type="predicted"/>
<reference evidence="2" key="1">
    <citation type="submission" date="2016-10" db="EMBL/GenBank/DDBJ databases">
        <title>The complete genome sequence of the rumen bacterium Butyrivibrio hungatei MB2003.</title>
        <authorList>
            <person name="Palevich N."/>
            <person name="Kelly W.J."/>
            <person name="Leahy S.C."/>
            <person name="Altermann E."/>
            <person name="Rakonjac J."/>
            <person name="Attwood G.T."/>
        </authorList>
    </citation>
    <scope>NUCLEOTIDE SEQUENCE [LARGE SCALE GENOMIC DNA]</scope>
    <source>
        <strain evidence="2">MB2003</strain>
    </source>
</reference>
<dbReference type="AlphaFoldDB" id="A0A1D9P3W3"/>
<name>A0A1D9P3W3_9FIRM</name>
<protein>
    <recommendedName>
        <fullName evidence="3">Lipoprotein</fullName>
    </recommendedName>
</protein>
<dbReference type="Proteomes" id="UP000179284">
    <property type="component" value="Chromosome I"/>
</dbReference>
<keyword evidence="2" id="KW-1185">Reference proteome</keyword>
<dbReference type="PROSITE" id="PS51257">
    <property type="entry name" value="PROKAR_LIPOPROTEIN"/>
    <property type="match status" value="1"/>
</dbReference>
<evidence type="ECO:0008006" key="3">
    <source>
        <dbReference type="Google" id="ProtNLM"/>
    </source>
</evidence>
<evidence type="ECO:0000313" key="1">
    <source>
        <dbReference type="EMBL" id="AOZ97288.1"/>
    </source>
</evidence>